<dbReference type="AlphaFoldDB" id="A0A1I6H831"/>
<dbReference type="Pfam" id="PF13439">
    <property type="entry name" value="Glyco_transf_4"/>
    <property type="match status" value="1"/>
</dbReference>
<organism evidence="4 5">
    <name type="scientific">Robiginitalea myxolifaciens</name>
    <dbReference type="NCBI Taxonomy" id="400055"/>
    <lineage>
        <taxon>Bacteria</taxon>
        <taxon>Pseudomonadati</taxon>
        <taxon>Bacteroidota</taxon>
        <taxon>Flavobacteriia</taxon>
        <taxon>Flavobacteriales</taxon>
        <taxon>Flavobacteriaceae</taxon>
        <taxon>Robiginitalea</taxon>
    </lineage>
</organism>
<dbReference type="OrthoDB" id="9801609at2"/>
<dbReference type="SUPFAM" id="SSF53756">
    <property type="entry name" value="UDP-Glycosyltransferase/glycogen phosphorylase"/>
    <property type="match status" value="1"/>
</dbReference>
<keyword evidence="1 4" id="KW-0808">Transferase</keyword>
<dbReference type="STRING" id="400055.SAMN04490243_2395"/>
<dbReference type="Pfam" id="PF00534">
    <property type="entry name" value="Glycos_transf_1"/>
    <property type="match status" value="1"/>
</dbReference>
<dbReference type="PANTHER" id="PTHR46401">
    <property type="entry name" value="GLYCOSYLTRANSFERASE WBBK-RELATED"/>
    <property type="match status" value="1"/>
</dbReference>
<dbReference type="Gene3D" id="3.40.50.2000">
    <property type="entry name" value="Glycogen Phosphorylase B"/>
    <property type="match status" value="2"/>
</dbReference>
<proteinExistence type="predicted"/>
<reference evidence="4 5" key="1">
    <citation type="submission" date="2016-10" db="EMBL/GenBank/DDBJ databases">
        <authorList>
            <person name="de Groot N.N."/>
        </authorList>
    </citation>
    <scope>NUCLEOTIDE SEQUENCE [LARGE SCALE GENOMIC DNA]</scope>
    <source>
        <strain evidence="4 5">DSM 21019</strain>
    </source>
</reference>
<evidence type="ECO:0000259" key="3">
    <source>
        <dbReference type="Pfam" id="PF13439"/>
    </source>
</evidence>
<dbReference type="InterPro" id="IPR001296">
    <property type="entry name" value="Glyco_trans_1"/>
</dbReference>
<gene>
    <name evidence="4" type="ORF">SAMN04490243_2395</name>
</gene>
<sequence length="371" mass="42132">MRIGYDAKRIFHNSTGLGNYGRDVVRILTEYAGDWELVLFNPKRSKRYPGILELPLSVAYPKGWFWNLVPSLWRLWGISRQIRKEKLDAYHGLSGELPMGINRLRIRKSVTVHDVIFLSHPHFYSRTDRWIYTLKVKYAVRIADRILAISEQTKKDLVDYLGVDPEKIEVVYQGCNDIYKQKQSAAQIEAVKQKFGLKGEYLLNVGTIQERKNALTLLKAIKDTPYKLVLVGSPKSYERKVREYIATNKMEQQVRILSNTGKEDLAALYQGASIFCYPSLCEGFGIPIIEALFSGTPVIASAGGCFPEAAGPSAVYVPATDPEAFRKAITNWMEAPEKRNQAASEGLDYVQRFTDENVAANLKQFYKNLMS</sequence>
<name>A0A1I6H831_9FLAO</name>
<evidence type="ECO:0000259" key="2">
    <source>
        <dbReference type="Pfam" id="PF00534"/>
    </source>
</evidence>
<evidence type="ECO:0000313" key="5">
    <source>
        <dbReference type="Proteomes" id="UP000199534"/>
    </source>
</evidence>
<keyword evidence="5" id="KW-1185">Reference proteome</keyword>
<evidence type="ECO:0000313" key="4">
    <source>
        <dbReference type="EMBL" id="SFR50602.1"/>
    </source>
</evidence>
<accession>A0A1I6H831</accession>
<dbReference type="GO" id="GO:0016757">
    <property type="term" value="F:glycosyltransferase activity"/>
    <property type="evidence" value="ECO:0007669"/>
    <property type="project" value="InterPro"/>
</dbReference>
<dbReference type="Proteomes" id="UP000199534">
    <property type="component" value="Unassembled WGS sequence"/>
</dbReference>
<dbReference type="PANTHER" id="PTHR46401:SF2">
    <property type="entry name" value="GLYCOSYLTRANSFERASE WBBK-RELATED"/>
    <property type="match status" value="1"/>
</dbReference>
<dbReference type="GO" id="GO:0009103">
    <property type="term" value="P:lipopolysaccharide biosynthetic process"/>
    <property type="evidence" value="ECO:0007669"/>
    <property type="project" value="TreeGrafter"/>
</dbReference>
<protein>
    <submittedName>
        <fullName evidence="4">Glycosyltransferase involved in cell wall bisynthesis</fullName>
    </submittedName>
</protein>
<dbReference type="InterPro" id="IPR028098">
    <property type="entry name" value="Glyco_trans_4-like_N"/>
</dbReference>
<feature type="domain" description="Glycosyl transferase family 1" evidence="2">
    <location>
        <begin position="192"/>
        <end position="345"/>
    </location>
</feature>
<evidence type="ECO:0000256" key="1">
    <source>
        <dbReference type="ARBA" id="ARBA00022679"/>
    </source>
</evidence>
<dbReference type="EMBL" id="FOYQ01000002">
    <property type="protein sequence ID" value="SFR50602.1"/>
    <property type="molecule type" value="Genomic_DNA"/>
</dbReference>
<dbReference type="RefSeq" id="WP_092982795.1">
    <property type="nucleotide sequence ID" value="NZ_FOYQ01000002.1"/>
</dbReference>
<dbReference type="CDD" id="cd03809">
    <property type="entry name" value="GT4_MtfB-like"/>
    <property type="match status" value="1"/>
</dbReference>
<feature type="domain" description="Glycosyltransferase subfamily 4-like N-terminal" evidence="3">
    <location>
        <begin position="35"/>
        <end position="176"/>
    </location>
</feature>